<evidence type="ECO:0000259" key="13">
    <source>
        <dbReference type="SMART" id="SM00082"/>
    </source>
</evidence>
<feature type="chain" id="PRO_5028168562" evidence="12">
    <location>
        <begin position="25"/>
        <end position="451"/>
    </location>
</feature>
<dbReference type="Gene3D" id="3.80.10.10">
    <property type="entry name" value="Ribonuclease Inhibitor"/>
    <property type="match status" value="2"/>
</dbReference>
<evidence type="ECO:0000256" key="2">
    <source>
        <dbReference type="ARBA" id="ARBA00022614"/>
    </source>
</evidence>
<keyword evidence="2" id="KW-0433">Leucine-rich repeat</keyword>
<evidence type="ECO:0000256" key="10">
    <source>
        <dbReference type="SAM" id="MobiDB-lite"/>
    </source>
</evidence>
<dbReference type="InterPro" id="IPR000483">
    <property type="entry name" value="Cys-rich_flank_reg_C"/>
</dbReference>
<dbReference type="GeneID" id="109467050"/>
<keyword evidence="7 11" id="KW-1133">Transmembrane helix</keyword>
<keyword evidence="8 11" id="KW-0472">Membrane</keyword>
<dbReference type="Pfam" id="PF13306">
    <property type="entry name" value="LRR_5"/>
    <property type="match status" value="1"/>
</dbReference>
<evidence type="ECO:0000256" key="9">
    <source>
        <dbReference type="ARBA" id="ARBA00023157"/>
    </source>
</evidence>
<feature type="region of interest" description="Disordered" evidence="10">
    <location>
        <begin position="340"/>
        <end position="359"/>
    </location>
</feature>
<keyword evidence="3 11" id="KW-0812">Transmembrane</keyword>
<feature type="domain" description="LRRCT" evidence="13">
    <location>
        <begin position="205"/>
        <end position="254"/>
    </location>
</feature>
<name>A0A6P4Y7T7_BRABE</name>
<dbReference type="PANTHER" id="PTHR22650:SF4">
    <property type="entry name" value="LEUCINE-RICH REPEAT AND TRANSMEMBRANE DOMAIN-CONTAINING PROTEIN 2-LIKE"/>
    <property type="match status" value="1"/>
</dbReference>
<reference evidence="15" key="1">
    <citation type="submission" date="2025-08" db="UniProtKB">
        <authorList>
            <consortium name="RefSeq"/>
        </authorList>
    </citation>
    <scope>IDENTIFICATION</scope>
    <source>
        <tissue evidence="15">Gonad</tissue>
    </source>
</reference>
<dbReference type="InterPro" id="IPR003591">
    <property type="entry name" value="Leu-rich_rpt_typical-subtyp"/>
</dbReference>
<organism evidence="14 15">
    <name type="scientific">Branchiostoma belcheri</name>
    <name type="common">Amphioxus</name>
    <dbReference type="NCBI Taxonomy" id="7741"/>
    <lineage>
        <taxon>Eukaryota</taxon>
        <taxon>Metazoa</taxon>
        <taxon>Chordata</taxon>
        <taxon>Cephalochordata</taxon>
        <taxon>Leptocardii</taxon>
        <taxon>Amphioxiformes</taxon>
        <taxon>Branchiostomatidae</taxon>
        <taxon>Branchiostoma</taxon>
    </lineage>
</organism>
<evidence type="ECO:0000256" key="1">
    <source>
        <dbReference type="ARBA" id="ARBA00004167"/>
    </source>
</evidence>
<dbReference type="FunFam" id="3.80.10.10:FF:000169">
    <property type="entry name" value="TLR4 interactor with leucine rich repeats"/>
    <property type="match status" value="1"/>
</dbReference>
<comment type="subcellular location">
    <subcellularLocation>
        <location evidence="1">Membrane</location>
        <topology evidence="1">Single-pass membrane protein</topology>
    </subcellularLocation>
</comment>
<evidence type="ECO:0000256" key="8">
    <source>
        <dbReference type="ARBA" id="ARBA00023136"/>
    </source>
</evidence>
<feature type="transmembrane region" description="Helical" evidence="11">
    <location>
        <begin position="387"/>
        <end position="408"/>
    </location>
</feature>
<dbReference type="SUPFAM" id="SSF52058">
    <property type="entry name" value="L domain-like"/>
    <property type="match status" value="1"/>
</dbReference>
<dbReference type="PROSITE" id="PS51450">
    <property type="entry name" value="LRR"/>
    <property type="match status" value="3"/>
</dbReference>
<evidence type="ECO:0000256" key="12">
    <source>
        <dbReference type="SAM" id="SignalP"/>
    </source>
</evidence>
<protein>
    <submittedName>
        <fullName evidence="15">Slit homolog 2 protein-like</fullName>
    </submittedName>
</protein>
<dbReference type="InterPro" id="IPR052313">
    <property type="entry name" value="GPIb-IX-V_Complex"/>
</dbReference>
<dbReference type="Pfam" id="PF01463">
    <property type="entry name" value="LRRCT"/>
    <property type="match status" value="1"/>
</dbReference>
<dbReference type="SMART" id="SM00369">
    <property type="entry name" value="LRR_TYP"/>
    <property type="match status" value="4"/>
</dbReference>
<keyword evidence="5" id="KW-0677">Repeat</keyword>
<proteinExistence type="predicted"/>
<feature type="compositionally biased region" description="Polar residues" evidence="10">
    <location>
        <begin position="286"/>
        <end position="297"/>
    </location>
</feature>
<dbReference type="OrthoDB" id="643377at2759"/>
<dbReference type="InterPro" id="IPR001611">
    <property type="entry name" value="Leu-rich_rpt"/>
</dbReference>
<dbReference type="InterPro" id="IPR026906">
    <property type="entry name" value="LRR_5"/>
</dbReference>
<feature type="signal peptide" evidence="12">
    <location>
        <begin position="1"/>
        <end position="24"/>
    </location>
</feature>
<evidence type="ECO:0000313" key="14">
    <source>
        <dbReference type="Proteomes" id="UP000515135"/>
    </source>
</evidence>
<evidence type="ECO:0000256" key="3">
    <source>
        <dbReference type="ARBA" id="ARBA00022692"/>
    </source>
</evidence>
<keyword evidence="4 12" id="KW-0732">Signal</keyword>
<dbReference type="PANTHER" id="PTHR22650">
    <property type="entry name" value="GLYCOPROTEIN IB BETA"/>
    <property type="match status" value="1"/>
</dbReference>
<evidence type="ECO:0000256" key="7">
    <source>
        <dbReference type="ARBA" id="ARBA00022989"/>
    </source>
</evidence>
<dbReference type="KEGG" id="bbel:109467050"/>
<evidence type="ECO:0000256" key="11">
    <source>
        <dbReference type="SAM" id="Phobius"/>
    </source>
</evidence>
<keyword evidence="9" id="KW-1015">Disulfide bond</keyword>
<accession>A0A6P4Y7T7</accession>
<dbReference type="AlphaFoldDB" id="A0A6P4Y7T7"/>
<feature type="compositionally biased region" description="Polar residues" evidence="10">
    <location>
        <begin position="310"/>
        <end position="324"/>
    </location>
</feature>
<dbReference type="SMART" id="SM00082">
    <property type="entry name" value="LRRCT"/>
    <property type="match status" value="1"/>
</dbReference>
<evidence type="ECO:0000256" key="6">
    <source>
        <dbReference type="ARBA" id="ARBA00022889"/>
    </source>
</evidence>
<keyword evidence="14" id="KW-1185">Reference proteome</keyword>
<gene>
    <name evidence="15" type="primary">LOC109467050</name>
</gene>
<dbReference type="Pfam" id="PF13855">
    <property type="entry name" value="LRR_8"/>
    <property type="match status" value="1"/>
</dbReference>
<evidence type="ECO:0000256" key="5">
    <source>
        <dbReference type="ARBA" id="ARBA00022737"/>
    </source>
</evidence>
<feature type="region of interest" description="Disordered" evidence="10">
    <location>
        <begin position="278"/>
        <end position="324"/>
    </location>
</feature>
<feature type="compositionally biased region" description="Low complexity" evidence="10">
    <location>
        <begin position="298"/>
        <end position="309"/>
    </location>
</feature>
<dbReference type="RefSeq" id="XP_019620508.1">
    <property type="nucleotide sequence ID" value="XM_019764949.1"/>
</dbReference>
<evidence type="ECO:0000313" key="15">
    <source>
        <dbReference type="RefSeq" id="XP_019620508.1"/>
    </source>
</evidence>
<dbReference type="InterPro" id="IPR032675">
    <property type="entry name" value="LRR_dom_sf"/>
</dbReference>
<sequence length="451" mass="48851">MSNKARRMLVLLLIILKEAGPTAACSSSCSSVCDCSNRGLTSVPQDLPTYISWLDLEGNAITDISQSDFSRYRSLKTLDLPSNQISIIQNKTFHYLTSLTLLYLENNHLTRLPADIFEGLGNLESLWLDNNNISTITADTFGNLLELQTLKLSGNNISTFPVEALSNLNTSVLSDLRLDSNKLETLTSMAYDILASISTVNISNNPWQCDCRMAPFKQRMNGSYPFEDQTRCAGPANLTGHLLRDVNPEDLICKETTPVSVYSTSSTKHMVDSTLTLSLSDSSSSPFHQSVMPTSKAPTLSPTLSNTPTADSNPGRSTGSNDSPFVTSKASTLEILASSPTPHTAHTTESNPGWSTVSTDSPFGFQSTLTEGNTGPADGGIVLSVPLIATLCDVLGLFIISIIAFVVWRMYRRMQGDSTSVQGFSNTNTDTSSVNDQIRLQAVTTNEEINT</sequence>
<dbReference type="Proteomes" id="UP000515135">
    <property type="component" value="Unplaced"/>
</dbReference>
<keyword evidence="6" id="KW-0130">Cell adhesion</keyword>
<evidence type="ECO:0000256" key="4">
    <source>
        <dbReference type="ARBA" id="ARBA00022729"/>
    </source>
</evidence>